<dbReference type="VEuPathDB" id="TriTrypDB:TcBrA4_0084690"/>
<dbReference type="SMR" id="A0A2V2XLR7"/>
<evidence type="ECO:0000313" key="9">
    <source>
        <dbReference type="EMBL" id="PWV21502.1"/>
    </source>
</evidence>
<dbReference type="SMART" id="SM00360">
    <property type="entry name" value="RRM"/>
    <property type="match status" value="1"/>
</dbReference>
<comment type="caution">
    <text evidence="9">The sequence shown here is derived from an EMBL/GenBank/DDBJ whole genome shotgun (WGS) entry which is preliminary data.</text>
</comment>
<dbReference type="SUPFAM" id="SSF54928">
    <property type="entry name" value="RNA-binding domain, RBD"/>
    <property type="match status" value="1"/>
</dbReference>
<dbReference type="VEuPathDB" id="TriTrypDB:C4B63_4g356"/>
<proteinExistence type="inferred from homology"/>
<keyword evidence="5 6" id="KW-0539">Nucleus</keyword>
<feature type="compositionally biased region" description="Basic and acidic residues" evidence="7">
    <location>
        <begin position="316"/>
        <end position="346"/>
    </location>
</feature>
<feature type="domain" description="RRM" evidence="8">
    <location>
        <begin position="10"/>
        <end position="80"/>
    </location>
</feature>
<comment type="catalytic activity">
    <reaction evidence="1 6">
        <text>[protein]-peptidylproline (omega=180) = [protein]-peptidylproline (omega=0)</text>
        <dbReference type="Rhea" id="RHEA:16237"/>
        <dbReference type="Rhea" id="RHEA-COMP:10747"/>
        <dbReference type="Rhea" id="RHEA-COMP:10748"/>
        <dbReference type="ChEBI" id="CHEBI:83833"/>
        <dbReference type="ChEBI" id="CHEBI:83834"/>
        <dbReference type="EC" id="5.2.1.8"/>
    </reaction>
</comment>
<comment type="similarity">
    <text evidence="6">Belongs to the cyclophilin-type PPIase family. PPIL4 subfamily.</text>
</comment>
<dbReference type="VEuPathDB" id="TriTrypDB:TcCLB.511277.580"/>
<dbReference type="EMBL" id="PRFC01000002">
    <property type="protein sequence ID" value="PWV21502.1"/>
    <property type="molecule type" value="Genomic_DNA"/>
</dbReference>
<feature type="compositionally biased region" description="Basic and acidic residues" evidence="7">
    <location>
        <begin position="384"/>
        <end position="394"/>
    </location>
</feature>
<keyword evidence="4 6" id="KW-0413">Isomerase</keyword>
<dbReference type="VEuPathDB" id="TriTrypDB:TCDM_02310"/>
<dbReference type="EC" id="5.2.1.8" evidence="6"/>
<dbReference type="VEuPathDB" id="TriTrypDB:TcCLB.507993.140"/>
<feature type="compositionally biased region" description="Basic and acidic residues" evidence="7">
    <location>
        <begin position="289"/>
        <end position="299"/>
    </location>
</feature>
<name>A0A2V2XLR7_TRYCR</name>
<keyword evidence="6" id="KW-0694">RNA-binding</keyword>
<dbReference type="VEuPathDB" id="TriTrypDB:C3747_2g131"/>
<dbReference type="OMA" id="FCQCGTI"/>
<evidence type="ECO:0000256" key="4">
    <source>
        <dbReference type="ARBA" id="ARBA00023235"/>
    </source>
</evidence>
<dbReference type="VEuPathDB" id="TriTrypDB:Tc_MARK_4861"/>
<feature type="compositionally biased region" description="Basic and acidic residues" evidence="7">
    <location>
        <begin position="401"/>
        <end position="424"/>
    </location>
</feature>
<feature type="region of interest" description="Disordered" evidence="7">
    <location>
        <begin position="83"/>
        <end position="129"/>
    </location>
</feature>
<evidence type="ECO:0000256" key="3">
    <source>
        <dbReference type="ARBA" id="ARBA00023110"/>
    </source>
</evidence>
<evidence type="ECO:0000256" key="6">
    <source>
        <dbReference type="RuleBase" id="RU365081"/>
    </source>
</evidence>
<dbReference type="VEuPathDB" id="TriTrypDB:ECC02_001182"/>
<evidence type="ECO:0000256" key="7">
    <source>
        <dbReference type="SAM" id="MobiDB-lite"/>
    </source>
</evidence>
<organism evidence="9 10">
    <name type="scientific">Trypanosoma cruzi</name>
    <dbReference type="NCBI Taxonomy" id="5693"/>
    <lineage>
        <taxon>Eukaryota</taxon>
        <taxon>Discoba</taxon>
        <taxon>Euglenozoa</taxon>
        <taxon>Kinetoplastea</taxon>
        <taxon>Metakinetoplastina</taxon>
        <taxon>Trypanosomatida</taxon>
        <taxon>Trypanosomatidae</taxon>
        <taxon>Trypanosoma</taxon>
        <taxon>Schizotrypanum</taxon>
    </lineage>
</organism>
<dbReference type="Gene3D" id="3.30.70.330">
    <property type="match status" value="1"/>
</dbReference>
<dbReference type="OrthoDB" id="439808at2759"/>
<sequence length="424" mass="46361">MSQVPQQRFGCYIGNIDRSVTLEVLRQVFSQCGVIIDCSLNGRDEDPYRYGFIDFASEDDRARAMKYNGFTLAGRKIKVGVSKGNVGRPEGFNNTSSGNNNNTHSGGNTNTNNNNQQPQQMQQPQQPQIPPVSLAASFLPTVMHQQQQSAQLLMQLIQQGAIDVNNLTPEQQQILMASLLPQAAPPAPGIPAIPPMAPMGYPPMHQAWGAPRAGAGGGAAGIGGVGVGVVGGGGGGGMYAGGAPINRGIPYSRGPANPMPSEETVKLREVQRKQFLDVVRRDAEKYEKKLQERSVKEGRVGSVSGSDDSSEDEDAEKSRRTQDKRNEDEKEGERNTRTTNRDDSSRHNHHQNNNNDKNNNSDEHTTEVEKNNDTDNNSNNDNNDDNKADDKKEPECEEGTEEHKGLEEVREAESQEGKDDREEI</sequence>
<dbReference type="GO" id="GO:0003723">
    <property type="term" value="F:RNA binding"/>
    <property type="evidence" value="ECO:0007669"/>
    <property type="project" value="UniProtKB-UniRule"/>
</dbReference>
<dbReference type="AlphaFoldDB" id="A0A2V2XLR7"/>
<evidence type="ECO:0000256" key="2">
    <source>
        <dbReference type="ARBA" id="ARBA00004123"/>
    </source>
</evidence>
<comment type="subcellular location">
    <subcellularLocation>
        <location evidence="2 6">Nucleus</location>
    </subcellularLocation>
</comment>
<dbReference type="VEuPathDB" id="TriTrypDB:TcG_05877"/>
<feature type="compositionally biased region" description="Basic and acidic residues" evidence="7">
    <location>
        <begin position="359"/>
        <end position="373"/>
    </location>
</feature>
<dbReference type="InterPro" id="IPR000504">
    <property type="entry name" value="RRM_dom"/>
</dbReference>
<evidence type="ECO:0000256" key="1">
    <source>
        <dbReference type="ARBA" id="ARBA00000971"/>
    </source>
</evidence>
<dbReference type="Pfam" id="PF00076">
    <property type="entry name" value="RRM_1"/>
    <property type="match status" value="1"/>
</dbReference>
<dbReference type="VEuPathDB" id="TriTrypDB:BCY84_18695"/>
<dbReference type="Proteomes" id="UP000246078">
    <property type="component" value="Unassembled WGS sequence"/>
</dbReference>
<dbReference type="GO" id="GO:0003755">
    <property type="term" value="F:peptidyl-prolyl cis-trans isomerase activity"/>
    <property type="evidence" value="ECO:0007669"/>
    <property type="project" value="UniProtKB-UniRule"/>
</dbReference>
<dbReference type="VEuPathDB" id="TriTrypDB:TcCL_ESM03411"/>
<dbReference type="PANTHER" id="PTHR45843">
    <property type="entry name" value="PEPTIDYL-PROLYL CIS-TRANS ISOMERASE-LIKE 4"/>
    <property type="match status" value="1"/>
</dbReference>
<dbReference type="InterPro" id="IPR035979">
    <property type="entry name" value="RBD_domain_sf"/>
</dbReference>
<evidence type="ECO:0000313" key="10">
    <source>
        <dbReference type="Proteomes" id="UP000246078"/>
    </source>
</evidence>
<comment type="function">
    <text evidence="6">PPIases accelerate the folding of proteins. It catalyzes the cis-trans isomerization of proline imidic peptide bonds in oligopeptides.</text>
</comment>
<protein>
    <recommendedName>
        <fullName evidence="6">Peptidyl-prolyl cis-trans isomerase</fullName>
        <shortName evidence="6">PPIase</shortName>
        <ecNumber evidence="6">5.2.1.8</ecNumber>
    </recommendedName>
</protein>
<reference evidence="9 10" key="1">
    <citation type="journal article" date="2018" name="Microb. Genom.">
        <title>Expanding an expanded genome: long-read sequencing of Trypanosoma cruzi.</title>
        <authorList>
            <person name="Berna L."/>
            <person name="Rodriguez M."/>
            <person name="Chiribao M.L."/>
            <person name="Parodi-Talice A."/>
            <person name="Pita S."/>
            <person name="Rijo G."/>
            <person name="Alvarez-Valin F."/>
            <person name="Robello C."/>
        </authorList>
    </citation>
    <scope>NUCLEOTIDE SEQUENCE [LARGE SCALE GENOMIC DNA]</scope>
    <source>
        <strain evidence="9 10">TCC</strain>
    </source>
</reference>
<dbReference type="InterPro" id="IPR012677">
    <property type="entry name" value="Nucleotide-bd_a/b_plait_sf"/>
</dbReference>
<accession>A0A2V2XLR7</accession>
<evidence type="ECO:0000259" key="8">
    <source>
        <dbReference type="SMART" id="SM00360"/>
    </source>
</evidence>
<dbReference type="VEuPathDB" id="TriTrypDB:TCSYLVIO_006152"/>
<dbReference type="PANTHER" id="PTHR45843:SF1">
    <property type="entry name" value="PEPTIDYL-PROLYL CIS-TRANS ISOMERASE-LIKE 4"/>
    <property type="match status" value="1"/>
</dbReference>
<dbReference type="CDD" id="cd00590">
    <property type="entry name" value="RRM_SF"/>
    <property type="match status" value="1"/>
</dbReference>
<dbReference type="GO" id="GO:0005634">
    <property type="term" value="C:nucleus"/>
    <property type="evidence" value="ECO:0007669"/>
    <property type="project" value="UniProtKB-SubCell"/>
</dbReference>
<gene>
    <name evidence="9" type="ORF">C3747_2g131</name>
</gene>
<feature type="compositionally biased region" description="Low complexity" evidence="7">
    <location>
        <begin position="93"/>
        <end position="126"/>
    </location>
</feature>
<feature type="region of interest" description="Disordered" evidence="7">
    <location>
        <begin position="289"/>
        <end position="424"/>
    </location>
</feature>
<evidence type="ECO:0000256" key="5">
    <source>
        <dbReference type="ARBA" id="ARBA00023242"/>
    </source>
</evidence>
<dbReference type="InterPro" id="IPR035542">
    <property type="entry name" value="CRIP"/>
</dbReference>
<keyword evidence="3 6" id="KW-0697">Rotamase</keyword>